<name>A0A3M7T465_BRAPC</name>
<dbReference type="Proteomes" id="UP000276133">
    <property type="component" value="Unassembled WGS sequence"/>
</dbReference>
<organism evidence="1 2">
    <name type="scientific">Brachionus plicatilis</name>
    <name type="common">Marine rotifer</name>
    <name type="synonym">Brachionus muelleri</name>
    <dbReference type="NCBI Taxonomy" id="10195"/>
    <lineage>
        <taxon>Eukaryota</taxon>
        <taxon>Metazoa</taxon>
        <taxon>Spiralia</taxon>
        <taxon>Gnathifera</taxon>
        <taxon>Rotifera</taxon>
        <taxon>Eurotatoria</taxon>
        <taxon>Monogononta</taxon>
        <taxon>Pseudotrocha</taxon>
        <taxon>Ploima</taxon>
        <taxon>Brachionidae</taxon>
        <taxon>Brachionus</taxon>
    </lineage>
</organism>
<protein>
    <submittedName>
        <fullName evidence="1">Uncharacterized protein</fullName>
    </submittedName>
</protein>
<sequence length="139" mass="16600">MFSRCRALEKEKIFILKQNSYFNYNFTYNWYGAADGTASFLQYLLKSLNCLKMTNVQNCEKSLHKTSRIDRRVLRKKEKHNFFQFLCIYIIIYKKQLDLNWRDKLPTGIKENQNILILIANINTMQKEFDSLGQVTRAP</sequence>
<comment type="caution">
    <text evidence="1">The sequence shown here is derived from an EMBL/GenBank/DDBJ whole genome shotgun (WGS) entry which is preliminary data.</text>
</comment>
<accession>A0A3M7T465</accession>
<gene>
    <name evidence="1" type="ORF">BpHYR1_004424</name>
</gene>
<keyword evidence="2" id="KW-1185">Reference proteome</keyword>
<dbReference type="EMBL" id="REGN01000326">
    <property type="protein sequence ID" value="RNA42699.1"/>
    <property type="molecule type" value="Genomic_DNA"/>
</dbReference>
<evidence type="ECO:0000313" key="2">
    <source>
        <dbReference type="Proteomes" id="UP000276133"/>
    </source>
</evidence>
<dbReference type="AlphaFoldDB" id="A0A3M7T465"/>
<proteinExistence type="predicted"/>
<reference evidence="1 2" key="1">
    <citation type="journal article" date="2018" name="Sci. Rep.">
        <title>Genomic signatures of local adaptation to the degree of environmental predictability in rotifers.</title>
        <authorList>
            <person name="Franch-Gras L."/>
            <person name="Hahn C."/>
            <person name="Garcia-Roger E.M."/>
            <person name="Carmona M.J."/>
            <person name="Serra M."/>
            <person name="Gomez A."/>
        </authorList>
    </citation>
    <scope>NUCLEOTIDE SEQUENCE [LARGE SCALE GENOMIC DNA]</scope>
    <source>
        <strain evidence="1">HYR1</strain>
    </source>
</reference>
<evidence type="ECO:0000313" key="1">
    <source>
        <dbReference type="EMBL" id="RNA42699.1"/>
    </source>
</evidence>